<gene>
    <name evidence="3" type="ORF">EGM181_04890</name>
    <name evidence="2" type="ORF">GTI89_03675</name>
    <name evidence="1" type="ORF">P7E30_14310</name>
</gene>
<evidence type="ECO:0000313" key="1">
    <source>
        <dbReference type="EMBL" id="MDT2691345.1"/>
    </source>
</evidence>
<reference evidence="1" key="3">
    <citation type="submission" date="2023-03" db="EMBL/GenBank/DDBJ databases">
        <authorList>
            <person name="Shen W."/>
            <person name="Cai J."/>
        </authorList>
    </citation>
    <scope>NUCLEOTIDE SEQUENCE</scope>
    <source>
        <strain evidence="1">K69-2</strain>
    </source>
</reference>
<evidence type="ECO:0000313" key="5">
    <source>
        <dbReference type="Proteomes" id="UP000516696"/>
    </source>
</evidence>
<dbReference type="RefSeq" id="WP_003127675.1">
    <property type="nucleotide sequence ID" value="NZ_BTSN01000003.1"/>
</dbReference>
<dbReference type="Pfam" id="PF04463">
    <property type="entry name" value="2-thiour_desulf"/>
    <property type="match status" value="1"/>
</dbReference>
<dbReference type="AlphaFoldDB" id="A0A366U496"/>
<dbReference type="InterPro" id="IPR007553">
    <property type="entry name" value="2-thiour_desulf"/>
</dbReference>
<reference evidence="3 5" key="2">
    <citation type="submission" date="2020-03" db="EMBL/GenBank/DDBJ databases">
        <title>Characterization of ganglioside-mimicking enterococci.</title>
        <authorList>
            <person name="Patry R.T."/>
            <person name="Nothaft H."/>
            <person name="Bridger R."/>
            <person name="Shajahan A."/>
            <person name="Huynh S."/>
            <person name="Sanchez S."/>
            <person name="Azadi P."/>
            <person name="Cooper K."/>
            <person name="Miller W.G."/>
            <person name="Parker C.T."/>
            <person name="Wells L."/>
            <person name="Szymanski C.M."/>
        </authorList>
    </citation>
    <scope>NUCLEOTIDE SEQUENCE [LARGE SCALE GENOMIC DNA]</scope>
    <source>
        <strain evidence="3 5">EGM181</strain>
    </source>
</reference>
<organism evidence="1 6">
    <name type="scientific">Enterococcus gallinarum</name>
    <dbReference type="NCBI Taxonomy" id="1353"/>
    <lineage>
        <taxon>Bacteria</taxon>
        <taxon>Bacillati</taxon>
        <taxon>Bacillota</taxon>
        <taxon>Bacilli</taxon>
        <taxon>Lactobacillales</taxon>
        <taxon>Enterococcaceae</taxon>
        <taxon>Enterococcus</taxon>
    </lineage>
</organism>
<dbReference type="Proteomes" id="UP001183682">
    <property type="component" value="Unassembled WGS sequence"/>
</dbReference>
<proteinExistence type="predicted"/>
<sequence>MIGISACLGGVMCRYDGQHQAVAQLVELVQTGQAVMVCPEVLGGLPIPREPAEIVGGDGRDVWSQKAKVITVTGEDVSEQFMNGAKLAYQKLHDLGITQLILKEKSPSCGSRIVYDGNFSGVKKEGVGVASAYFQQQGMTVLSDVDWLAEQEENNGD</sequence>
<accession>A0A366U496</accession>
<dbReference type="EMBL" id="CP050485">
    <property type="protein sequence ID" value="QOG26644.1"/>
    <property type="molecule type" value="Genomic_DNA"/>
</dbReference>
<dbReference type="EMBL" id="JARPZN010000013">
    <property type="protein sequence ID" value="MDT2691345.1"/>
    <property type="molecule type" value="Genomic_DNA"/>
</dbReference>
<dbReference type="PANTHER" id="PTHR30087">
    <property type="entry name" value="INNER MEMBRANE PROTEIN"/>
    <property type="match status" value="1"/>
</dbReference>
<protein>
    <submittedName>
        <fullName evidence="1">DUF523 domain-containing protein</fullName>
    </submittedName>
</protein>
<evidence type="ECO:0000313" key="3">
    <source>
        <dbReference type="EMBL" id="QOG26644.1"/>
    </source>
</evidence>
<dbReference type="Proteomes" id="UP000516696">
    <property type="component" value="Chromosome"/>
</dbReference>
<evidence type="ECO:0000313" key="4">
    <source>
        <dbReference type="Proteomes" id="UP000439965"/>
    </source>
</evidence>
<dbReference type="Proteomes" id="UP000439965">
    <property type="component" value="Unassembled WGS sequence"/>
</dbReference>
<dbReference type="PANTHER" id="PTHR30087:SF1">
    <property type="entry name" value="HYPOTHETICAL CYTOSOLIC PROTEIN"/>
    <property type="match status" value="1"/>
</dbReference>
<evidence type="ECO:0000313" key="6">
    <source>
        <dbReference type="Proteomes" id="UP001183682"/>
    </source>
</evidence>
<reference evidence="2 4" key="1">
    <citation type="submission" date="2019-04" db="EMBL/GenBank/DDBJ databases">
        <title>Step-wise assembly of the neonatal virome modulated by breast feeding.</title>
        <authorList>
            <person name="Liang G."/>
            <person name="Bushman F."/>
        </authorList>
    </citation>
    <scope>NUCLEOTIDE SEQUENCE [LARGE SCALE GENOMIC DNA]</scope>
    <source>
        <strain evidence="2 4">E3404</strain>
    </source>
</reference>
<evidence type="ECO:0000313" key="2">
    <source>
        <dbReference type="EMBL" id="MXS25177.1"/>
    </source>
</evidence>
<name>A0A366U496_ENTGA</name>
<dbReference type="EMBL" id="WVTI01000002">
    <property type="protein sequence ID" value="MXS25177.1"/>
    <property type="molecule type" value="Genomic_DNA"/>
</dbReference>